<dbReference type="GO" id="GO:0008170">
    <property type="term" value="F:N-methyltransferase activity"/>
    <property type="evidence" value="ECO:0007669"/>
    <property type="project" value="UniProtKB-ARBA"/>
</dbReference>
<dbReference type="InterPro" id="IPR046341">
    <property type="entry name" value="SET_dom_sf"/>
</dbReference>
<dbReference type="Gene3D" id="2.170.270.10">
    <property type="entry name" value="SET domain"/>
    <property type="match status" value="1"/>
</dbReference>
<dbReference type="Gene3D" id="1.25.40.10">
    <property type="entry name" value="Tetratricopeptide repeat domain"/>
    <property type="match status" value="1"/>
</dbReference>
<dbReference type="InterPro" id="IPR001214">
    <property type="entry name" value="SET_dom"/>
</dbReference>
<dbReference type="OrthoDB" id="265717at2759"/>
<dbReference type="EMBL" id="HACA01014569">
    <property type="protein sequence ID" value="CDW31930.1"/>
    <property type="molecule type" value="Transcribed_RNA"/>
</dbReference>
<accession>A0A0K2U0Z5</accession>
<feature type="domain" description="SET" evidence="1">
    <location>
        <begin position="56"/>
        <end position="105"/>
    </location>
</feature>
<dbReference type="GO" id="GO:0008276">
    <property type="term" value="F:protein methyltransferase activity"/>
    <property type="evidence" value="ECO:0007669"/>
    <property type="project" value="UniProtKB-ARBA"/>
</dbReference>
<dbReference type="EMBL" id="HACA01014568">
    <property type="protein sequence ID" value="CDW31929.1"/>
    <property type="molecule type" value="Transcribed_RNA"/>
</dbReference>
<evidence type="ECO:0000313" key="2">
    <source>
        <dbReference type="EMBL" id="CDW31929.1"/>
    </source>
</evidence>
<dbReference type="PANTHER" id="PTHR46455">
    <property type="entry name" value="SET AND MYND DOMAIN CONTAINING, ARTHROPOD-SPECIFIC, MEMBER 4, ISOFORM A"/>
    <property type="match status" value="1"/>
</dbReference>
<reference evidence="2" key="1">
    <citation type="submission" date="2014-05" db="EMBL/GenBank/DDBJ databases">
        <authorList>
            <person name="Chronopoulou M."/>
        </authorList>
    </citation>
    <scope>NUCLEOTIDE SEQUENCE</scope>
    <source>
        <tissue evidence="2">Whole organism</tissue>
    </source>
</reference>
<dbReference type="SUPFAM" id="SSF82199">
    <property type="entry name" value="SET domain"/>
    <property type="match status" value="1"/>
</dbReference>
<evidence type="ECO:0000259" key="1">
    <source>
        <dbReference type="Pfam" id="PF00856"/>
    </source>
</evidence>
<dbReference type="CDD" id="cd20071">
    <property type="entry name" value="SET_SMYD"/>
    <property type="match status" value="1"/>
</dbReference>
<dbReference type="InterPro" id="IPR053010">
    <property type="entry name" value="SET_SmydA-8"/>
</dbReference>
<dbReference type="Pfam" id="PF00856">
    <property type="entry name" value="SET"/>
    <property type="match status" value="1"/>
</dbReference>
<proteinExistence type="predicted"/>
<dbReference type="PANTHER" id="PTHR46455:SF5">
    <property type="entry name" value="SET AND MYND DOMAIN CONTAINING, ARTHROPOD-SPECIFIC, MEMBER 4, ISOFORM A"/>
    <property type="match status" value="1"/>
</dbReference>
<sequence length="319" mass="36943">MDHNEERRKDDGIWNGYKKYIIDFLRLDCNLRDDFKEEEIERASGIFWTNAFSCSNGGGQAVFPTFSFVSHSCTSNCDHTVFPQRHLVLQSKVHIAAGTELNINYISPIQGRLKRRSKLRCKWFFDCICDRCLDATELGSHLSSHLCEFCGEILLPSDPLIMDSNYVCPSGHSKSSEEILSFEHKVTLEMKENITKNDLESFYKLLNKYSANLHATHYLMILLKRHIITIYGESTEQEDLEKKIDLCEEVLNGICKMDSGYNRDRGMVLQYLCDAQKKLNRLLMSLGRISEEEFKSRVEVCMKNFNEANECLLMKIKKN</sequence>
<protein>
    <recommendedName>
        <fullName evidence="1">SET domain-containing protein</fullName>
    </recommendedName>
</protein>
<organism evidence="2">
    <name type="scientific">Lepeophtheirus salmonis</name>
    <name type="common">Salmon louse</name>
    <name type="synonym">Caligus salmonis</name>
    <dbReference type="NCBI Taxonomy" id="72036"/>
    <lineage>
        <taxon>Eukaryota</taxon>
        <taxon>Metazoa</taxon>
        <taxon>Ecdysozoa</taxon>
        <taxon>Arthropoda</taxon>
        <taxon>Crustacea</taxon>
        <taxon>Multicrustacea</taxon>
        <taxon>Hexanauplia</taxon>
        <taxon>Copepoda</taxon>
        <taxon>Siphonostomatoida</taxon>
        <taxon>Caligidae</taxon>
        <taxon>Lepeophtheirus</taxon>
    </lineage>
</organism>
<dbReference type="GO" id="GO:0008757">
    <property type="term" value="F:S-adenosylmethionine-dependent methyltransferase activity"/>
    <property type="evidence" value="ECO:0007669"/>
    <property type="project" value="UniProtKB-ARBA"/>
</dbReference>
<name>A0A0K2U0Z5_LEPSM</name>
<dbReference type="AlphaFoldDB" id="A0A0K2U0Z5"/>
<dbReference type="InterPro" id="IPR011990">
    <property type="entry name" value="TPR-like_helical_dom_sf"/>
</dbReference>